<evidence type="ECO:0000313" key="4">
    <source>
        <dbReference type="Proteomes" id="UP001249851"/>
    </source>
</evidence>
<feature type="region of interest" description="Disordered" evidence="1">
    <location>
        <begin position="174"/>
        <end position="200"/>
    </location>
</feature>
<gene>
    <name evidence="3" type="ORF">P5673_022617</name>
</gene>
<reference evidence="3" key="1">
    <citation type="journal article" date="2023" name="G3 (Bethesda)">
        <title>Whole genome assembly and annotation of the endangered Caribbean coral Acropora cervicornis.</title>
        <authorList>
            <person name="Selwyn J.D."/>
            <person name="Vollmer S.V."/>
        </authorList>
    </citation>
    <scope>NUCLEOTIDE SEQUENCE</scope>
    <source>
        <strain evidence="3">K2</strain>
    </source>
</reference>
<proteinExistence type="predicted"/>
<dbReference type="InterPro" id="IPR019465">
    <property type="entry name" value="Cog5"/>
</dbReference>
<dbReference type="AlphaFoldDB" id="A0AAD9Q6C1"/>
<comment type="caution">
    <text evidence="3">The sequence shown here is derived from an EMBL/GenBank/DDBJ whole genome shotgun (WGS) entry which is preliminary data.</text>
</comment>
<dbReference type="Pfam" id="PF20649">
    <property type="entry name" value="COG5_C"/>
    <property type="match status" value="1"/>
</dbReference>
<dbReference type="GO" id="GO:0017119">
    <property type="term" value="C:Golgi transport complex"/>
    <property type="evidence" value="ECO:0007669"/>
    <property type="project" value="InterPro"/>
</dbReference>
<evidence type="ECO:0000313" key="3">
    <source>
        <dbReference type="EMBL" id="KAK2555597.1"/>
    </source>
</evidence>
<evidence type="ECO:0000256" key="1">
    <source>
        <dbReference type="SAM" id="MobiDB-lite"/>
    </source>
</evidence>
<dbReference type="Proteomes" id="UP001249851">
    <property type="component" value="Unassembled WGS sequence"/>
</dbReference>
<feature type="domain" description="Conserved oligomeric Golgi complex subunit 5 helical" evidence="2">
    <location>
        <begin position="99"/>
        <end position="303"/>
    </location>
</feature>
<protein>
    <submittedName>
        <fullName evidence="3">Conserved oligomeric Golgi complex subunit 5</fullName>
    </submittedName>
</protein>
<name>A0AAD9Q6C1_ACRCE</name>
<evidence type="ECO:0000259" key="2">
    <source>
        <dbReference type="Pfam" id="PF20649"/>
    </source>
</evidence>
<sequence>MMDADLEKLLQNDDTFKQFLAEEFDDRVYANNIIQGRAISETLARLADGINLLDKELHGQVCVLQMMQTRINSLKASVERIQQHIVEPYFKIMTRTAQLRRLQVVENDLRVVTKGRREVENQAQKMLAQGMETQNQTQVGTALQVFYNLGALITTVEEVVNKVRNNLTSSVKEALDPTTLSQAQPNTGTGGPGRAAMPTPGNTAAWRATLWTRMEQLMDHIYSACGQIHHLQKVLAKKRDPVTHVCFMEELVKDGNVCIASFWDSVTSILTQEFAQAVQGSTFLKQAFEGEYPKLLRLYNDLWSRLQHFSSASSNMPAVSMMSQMEPSFSLFPSSGDEFSLSPEQALKKSLAPFETAYLSRSLSRLFDPINLVFPSGARNAPSKEELASIAKTIGSELSVASVDVGLTITVAKNVAKTVQLYTAKCEQLLATKTEASQLCDPVTPAQQRNAVMVNSLFQLYQAVSKIVEGLRSPPPVAIDAISTGLQGTLALMNSALDPLLDAIQLELENYIFKMHSEDFTSSTLSRDIADSPDAPCSGYIQDMQKFITGVEKSYISLYECKDIVFERLIFFIGRLQVIIEFAVGPLCHKVSDLGRSYKLLRSFRPMLFQTPEDIVNNPSLGESLPFSVVLHYLFSRAPIELKYPHEVAGWSLSFYSQWLDEHESEEEKLALIRGTLEAYAQSVRSRGEKEFASIYPIMLRILQAASV</sequence>
<accession>A0AAD9Q6C1</accession>
<feature type="compositionally biased region" description="Polar residues" evidence="1">
    <location>
        <begin position="178"/>
        <end position="187"/>
    </location>
</feature>
<dbReference type="PANTHER" id="PTHR13228:SF3">
    <property type="entry name" value="CONSERVED OLIGOMERIC GOLGI COMPLEX SUBUNIT 5"/>
    <property type="match status" value="1"/>
</dbReference>
<dbReference type="EMBL" id="JARQWQ010000061">
    <property type="protein sequence ID" value="KAK2555597.1"/>
    <property type="molecule type" value="Genomic_DNA"/>
</dbReference>
<dbReference type="InterPro" id="IPR048485">
    <property type="entry name" value="COG5_helical"/>
</dbReference>
<organism evidence="3 4">
    <name type="scientific">Acropora cervicornis</name>
    <name type="common">Staghorn coral</name>
    <dbReference type="NCBI Taxonomy" id="6130"/>
    <lineage>
        <taxon>Eukaryota</taxon>
        <taxon>Metazoa</taxon>
        <taxon>Cnidaria</taxon>
        <taxon>Anthozoa</taxon>
        <taxon>Hexacorallia</taxon>
        <taxon>Scleractinia</taxon>
        <taxon>Astrocoeniina</taxon>
        <taxon>Acroporidae</taxon>
        <taxon>Acropora</taxon>
    </lineage>
</organism>
<keyword evidence="4" id="KW-1185">Reference proteome</keyword>
<reference evidence="3" key="2">
    <citation type="journal article" date="2023" name="Science">
        <title>Genomic signatures of disease resistance in endangered staghorn corals.</title>
        <authorList>
            <person name="Vollmer S.V."/>
            <person name="Selwyn J.D."/>
            <person name="Despard B.A."/>
            <person name="Roesel C.L."/>
        </authorList>
    </citation>
    <scope>NUCLEOTIDE SEQUENCE</scope>
    <source>
        <strain evidence="3">K2</strain>
    </source>
</reference>
<dbReference type="PANTHER" id="PTHR13228">
    <property type="entry name" value="CONSERVED OLIGOMERIC GOLGI COMPLEX COMPONENT 5"/>
    <property type="match status" value="1"/>
</dbReference>
<dbReference type="GO" id="GO:0006891">
    <property type="term" value="P:intra-Golgi vesicle-mediated transport"/>
    <property type="evidence" value="ECO:0007669"/>
    <property type="project" value="InterPro"/>
</dbReference>